<evidence type="ECO:0000256" key="7">
    <source>
        <dbReference type="ARBA" id="ARBA00023210"/>
    </source>
</evidence>
<sequence length="273" mass="29375">MSNATVVVVTSGKGGVGKTTTTAAIASALAKEGYQVCAIDFDVGLRNLDLIMGAERRVVFDLVNVVRGEASIKQALVRDKKLNNLYLLPASQTRDKDALTEEGVASVISELRMYFDWVICDSPAGIERGATLAMRHADEAIIVSNPEVSSVRDCDRIIGLLDAKTKIAEDGGRMPKHLMITRYDTERAKTGDMLATDDVVDILSVPLIGVVPESKDVLKASNVGLPITLSDENSPAAKAYTEAVRRLLGENIPVTIPEEKKGLFGKFFKGRAA</sequence>
<dbReference type="Gene3D" id="3.40.50.300">
    <property type="entry name" value="P-loop containing nucleotide triphosphate hydrolases"/>
    <property type="match status" value="1"/>
</dbReference>
<feature type="binding site" evidence="11">
    <location>
        <begin position="13"/>
        <end position="20"/>
    </location>
    <ligand>
        <name>ATP</name>
        <dbReference type="ChEBI" id="CHEBI:30616"/>
    </ligand>
</feature>
<dbReference type="PANTHER" id="PTHR43384:SF6">
    <property type="entry name" value="SEPTUM SITE-DETERMINING PROTEIN MIND HOMOLOG, CHLOROPLASTIC"/>
    <property type="match status" value="1"/>
</dbReference>
<dbReference type="InterPro" id="IPR027417">
    <property type="entry name" value="P-loop_NTPase"/>
</dbReference>
<dbReference type="InterPro" id="IPR002586">
    <property type="entry name" value="CobQ/CobB/MinD/ParA_Nub-bd_dom"/>
</dbReference>
<evidence type="ECO:0000256" key="11">
    <source>
        <dbReference type="PIRSR" id="PIRSR003092-1"/>
    </source>
</evidence>
<keyword evidence="8" id="KW-0131">Cell cycle</keyword>
<evidence type="ECO:0000256" key="9">
    <source>
        <dbReference type="ARBA" id="ARBA00025436"/>
    </source>
</evidence>
<dbReference type="GO" id="GO:0016887">
    <property type="term" value="F:ATP hydrolysis activity"/>
    <property type="evidence" value="ECO:0007669"/>
    <property type="project" value="InterPro"/>
</dbReference>
<evidence type="ECO:0000259" key="12">
    <source>
        <dbReference type="Pfam" id="PF01656"/>
    </source>
</evidence>
<dbReference type="AlphaFoldDB" id="A0A0M6Y708"/>
<feature type="domain" description="CobQ/CobB/MinD/ParA nucleotide binding" evidence="12">
    <location>
        <begin position="7"/>
        <end position="227"/>
    </location>
</feature>
<protein>
    <recommendedName>
        <fullName evidence="3">Septum site-determining protein MinD</fullName>
    </recommendedName>
    <alternativeName>
        <fullName evidence="10">Cell division inhibitor MinD</fullName>
    </alternativeName>
</protein>
<dbReference type="InterPro" id="IPR010223">
    <property type="entry name" value="MinD"/>
</dbReference>
<dbReference type="KEGG" id="lagg:B0E33_03850"/>
<keyword evidence="14" id="KW-1185">Reference proteome</keyword>
<dbReference type="SUPFAM" id="SSF52540">
    <property type="entry name" value="P-loop containing nucleoside triphosphate hydrolases"/>
    <property type="match status" value="1"/>
</dbReference>
<dbReference type="GO" id="GO:0005829">
    <property type="term" value="C:cytosol"/>
    <property type="evidence" value="ECO:0007669"/>
    <property type="project" value="TreeGrafter"/>
</dbReference>
<proteinExistence type="inferred from homology"/>
<dbReference type="STRING" id="187304.B0E33_03850"/>
<evidence type="ECO:0000313" key="13">
    <source>
        <dbReference type="EMBL" id="CTQ45448.1"/>
    </source>
</evidence>
<evidence type="ECO:0000313" key="14">
    <source>
        <dbReference type="Proteomes" id="UP000048926"/>
    </source>
</evidence>
<comment type="function">
    <text evidence="9">ATPase required for the correct placement of the division site. Cell division inhibitors MinC and MinD act in concert to form an inhibitor capable of blocking formation of the polar Z ring septums. Rapidly oscillates between the poles of the cell to destabilize FtsZ filaments that have formed before they mature into polar Z rings.</text>
</comment>
<evidence type="ECO:0000256" key="6">
    <source>
        <dbReference type="ARBA" id="ARBA00022840"/>
    </source>
</evidence>
<accession>A0A0M6Y708</accession>
<dbReference type="GO" id="GO:0051782">
    <property type="term" value="P:negative regulation of cell division"/>
    <property type="evidence" value="ECO:0007669"/>
    <property type="project" value="TreeGrafter"/>
</dbReference>
<dbReference type="GO" id="GO:0009898">
    <property type="term" value="C:cytoplasmic side of plasma membrane"/>
    <property type="evidence" value="ECO:0007669"/>
    <property type="project" value="TreeGrafter"/>
</dbReference>
<dbReference type="GO" id="GO:0000917">
    <property type="term" value="P:division septum assembly"/>
    <property type="evidence" value="ECO:0007669"/>
    <property type="project" value="UniProtKB-KW"/>
</dbReference>
<organism evidence="13 14">
    <name type="scientific">Roseibium aggregatum</name>
    <dbReference type="NCBI Taxonomy" id="187304"/>
    <lineage>
        <taxon>Bacteria</taxon>
        <taxon>Pseudomonadati</taxon>
        <taxon>Pseudomonadota</taxon>
        <taxon>Alphaproteobacteria</taxon>
        <taxon>Hyphomicrobiales</taxon>
        <taxon>Stappiaceae</taxon>
        <taxon>Roseibium</taxon>
    </lineage>
</organism>
<reference evidence="14" key="1">
    <citation type="submission" date="2015-07" db="EMBL/GenBank/DDBJ databases">
        <authorList>
            <person name="Rodrigo-Torres Lidia"/>
            <person name="Arahal R.David."/>
        </authorList>
    </citation>
    <scope>NUCLEOTIDE SEQUENCE [LARGE SCALE GENOMIC DNA]</scope>
    <source>
        <strain evidence="14">CECT 4801</strain>
    </source>
</reference>
<dbReference type="EMBL" id="CXST01000002">
    <property type="protein sequence ID" value="CTQ45448.1"/>
    <property type="molecule type" value="Genomic_DNA"/>
</dbReference>
<dbReference type="NCBIfam" id="TIGR01968">
    <property type="entry name" value="minD_bact"/>
    <property type="match status" value="1"/>
</dbReference>
<dbReference type="CDD" id="cd02036">
    <property type="entry name" value="MinD"/>
    <property type="match status" value="1"/>
</dbReference>
<evidence type="ECO:0000256" key="8">
    <source>
        <dbReference type="ARBA" id="ARBA00023306"/>
    </source>
</evidence>
<comment type="similarity">
    <text evidence="1">Belongs to the ParA family. MinD subfamily.</text>
</comment>
<dbReference type="Pfam" id="PF01656">
    <property type="entry name" value="CbiA"/>
    <property type="match status" value="1"/>
</dbReference>
<evidence type="ECO:0000256" key="10">
    <source>
        <dbReference type="ARBA" id="ARBA00032845"/>
    </source>
</evidence>
<keyword evidence="6 11" id="KW-0067">ATP-binding</keyword>
<name>A0A0M6Y708_9HYPH</name>
<dbReference type="InterPro" id="IPR025501">
    <property type="entry name" value="MinD_FleN"/>
</dbReference>
<evidence type="ECO:0000256" key="2">
    <source>
        <dbReference type="ARBA" id="ARBA00011626"/>
    </source>
</evidence>
<dbReference type="PANTHER" id="PTHR43384">
    <property type="entry name" value="SEPTUM SITE-DETERMINING PROTEIN MIND HOMOLOG, CHLOROPLASTIC-RELATED"/>
    <property type="match status" value="1"/>
</dbReference>
<dbReference type="GO" id="GO:0005524">
    <property type="term" value="F:ATP binding"/>
    <property type="evidence" value="ECO:0007669"/>
    <property type="project" value="UniProtKB-KW"/>
</dbReference>
<gene>
    <name evidence="13" type="primary">minD_5</name>
    <name evidence="13" type="ORF">LAL4801_03900</name>
</gene>
<comment type="subunit">
    <text evidence="2">Interacts with MinC and FtsZ.</text>
</comment>
<evidence type="ECO:0000256" key="5">
    <source>
        <dbReference type="ARBA" id="ARBA00022741"/>
    </source>
</evidence>
<evidence type="ECO:0000256" key="4">
    <source>
        <dbReference type="ARBA" id="ARBA00022618"/>
    </source>
</evidence>
<dbReference type="OrthoDB" id="9773088at2"/>
<dbReference type="InterPro" id="IPR050625">
    <property type="entry name" value="ParA/MinD_ATPase"/>
</dbReference>
<dbReference type="PIRSF" id="PIRSF003092">
    <property type="entry name" value="MinD"/>
    <property type="match status" value="1"/>
</dbReference>
<keyword evidence="7" id="KW-0717">Septation</keyword>
<dbReference type="GeneID" id="68849518"/>
<evidence type="ECO:0000256" key="1">
    <source>
        <dbReference type="ARBA" id="ARBA00010257"/>
    </source>
</evidence>
<keyword evidence="4 13" id="KW-0132">Cell division</keyword>
<dbReference type="FunFam" id="3.40.50.300:FF:000068">
    <property type="entry name" value="Site-determining protein"/>
    <property type="match status" value="1"/>
</dbReference>
<dbReference type="Proteomes" id="UP000048926">
    <property type="component" value="Unassembled WGS sequence"/>
</dbReference>
<keyword evidence="5 11" id="KW-0547">Nucleotide-binding</keyword>
<evidence type="ECO:0000256" key="3">
    <source>
        <dbReference type="ARBA" id="ARBA00016887"/>
    </source>
</evidence>
<dbReference type="RefSeq" id="WP_006939389.1">
    <property type="nucleotide sequence ID" value="NZ_CP045617.1"/>
</dbReference>